<comment type="function">
    <text evidence="6">May be an activator protein for the gylABX operon.</text>
</comment>
<comment type="caution">
    <text evidence="11">The sequence shown here is derived from an EMBL/GenBank/DDBJ whole genome shotgun (WGS) entry which is preliminary data.</text>
</comment>
<keyword evidence="12" id="KW-1185">Reference proteome</keyword>
<dbReference type="InterPro" id="IPR014757">
    <property type="entry name" value="Tscrpt_reg_IclR_C"/>
</dbReference>
<evidence type="ECO:0000256" key="8">
    <source>
        <dbReference type="SAM" id="MobiDB-lite"/>
    </source>
</evidence>
<dbReference type="InterPro" id="IPR050707">
    <property type="entry name" value="HTH_MetabolicPath_Reg"/>
</dbReference>
<keyword evidence="2" id="KW-0805">Transcription regulation</keyword>
<keyword evidence="1" id="KW-0319">Glycerol metabolism</keyword>
<dbReference type="Pfam" id="PF01614">
    <property type="entry name" value="IclR_C"/>
    <property type="match status" value="1"/>
</dbReference>
<evidence type="ECO:0000313" key="12">
    <source>
        <dbReference type="Proteomes" id="UP000305778"/>
    </source>
</evidence>
<dbReference type="AlphaFoldDB" id="A0A4U0SLH5"/>
<gene>
    <name evidence="11" type="ORF">FCI23_24960</name>
</gene>
<evidence type="ECO:0000256" key="5">
    <source>
        <dbReference type="ARBA" id="ARBA00023163"/>
    </source>
</evidence>
<feature type="region of interest" description="Disordered" evidence="8">
    <location>
        <begin position="251"/>
        <end position="274"/>
    </location>
</feature>
<protein>
    <recommendedName>
        <fullName evidence="7">Glycerol operon regulatory protein</fullName>
    </recommendedName>
</protein>
<dbReference type="InterPro" id="IPR005471">
    <property type="entry name" value="Tscrpt_reg_IclR_N"/>
</dbReference>
<dbReference type="PANTHER" id="PTHR30136:SF24">
    <property type="entry name" value="HTH-TYPE TRANSCRIPTIONAL REPRESSOR ALLR"/>
    <property type="match status" value="1"/>
</dbReference>
<sequence>MSDPEPRGVREVKSAARTVDLLELLAARDNRPARLRELAEELDVPRSSLYALLQTLIARGWVRTDATGSLYGIGIHALLVGTSYIDSDPRVELVRPFIDEAAESLGETIHFARLDGDDIVYLATRESRQYLRTWSRVGRRMPSHVAALGKALLAERDDAALPADPLRQLTPHTVRNRAALTAQLDQVRVRGYAIEREEGVVGIVGFGFALRYATPAVDAISCSVPVARLTPQHEREIAEVMLATRAKIEAAAPPATGGSGPDWTGTGLHTDRSA</sequence>
<evidence type="ECO:0000256" key="3">
    <source>
        <dbReference type="ARBA" id="ARBA00023125"/>
    </source>
</evidence>
<feature type="domain" description="HTH iclR-type" evidence="9">
    <location>
        <begin position="12"/>
        <end position="75"/>
    </location>
</feature>
<dbReference type="InterPro" id="IPR029016">
    <property type="entry name" value="GAF-like_dom_sf"/>
</dbReference>
<keyword evidence="4" id="KW-0010">Activator</keyword>
<evidence type="ECO:0000256" key="6">
    <source>
        <dbReference type="ARBA" id="ARBA00058938"/>
    </source>
</evidence>
<dbReference type="GO" id="GO:0003677">
    <property type="term" value="F:DNA binding"/>
    <property type="evidence" value="ECO:0007669"/>
    <property type="project" value="UniProtKB-KW"/>
</dbReference>
<evidence type="ECO:0000256" key="2">
    <source>
        <dbReference type="ARBA" id="ARBA00023015"/>
    </source>
</evidence>
<keyword evidence="5" id="KW-0804">Transcription</keyword>
<evidence type="ECO:0000259" key="10">
    <source>
        <dbReference type="PROSITE" id="PS51078"/>
    </source>
</evidence>
<dbReference type="InterPro" id="IPR036388">
    <property type="entry name" value="WH-like_DNA-bd_sf"/>
</dbReference>
<dbReference type="FunFam" id="1.10.10.10:FF:000056">
    <property type="entry name" value="IclR family transcriptional regulator"/>
    <property type="match status" value="1"/>
</dbReference>
<dbReference type="Pfam" id="PF09339">
    <property type="entry name" value="HTH_IclR"/>
    <property type="match status" value="1"/>
</dbReference>
<dbReference type="SUPFAM" id="SSF46785">
    <property type="entry name" value="Winged helix' DNA-binding domain"/>
    <property type="match status" value="1"/>
</dbReference>
<dbReference type="Gene3D" id="1.10.10.10">
    <property type="entry name" value="Winged helix-like DNA-binding domain superfamily/Winged helix DNA-binding domain"/>
    <property type="match status" value="1"/>
</dbReference>
<evidence type="ECO:0000313" key="11">
    <source>
        <dbReference type="EMBL" id="TKA09067.1"/>
    </source>
</evidence>
<keyword evidence="3" id="KW-0238">DNA-binding</keyword>
<dbReference type="SMART" id="SM00346">
    <property type="entry name" value="HTH_ICLR"/>
    <property type="match status" value="1"/>
</dbReference>
<evidence type="ECO:0000256" key="7">
    <source>
        <dbReference type="ARBA" id="ARBA00070406"/>
    </source>
</evidence>
<dbReference type="Proteomes" id="UP000305778">
    <property type="component" value="Unassembled WGS sequence"/>
</dbReference>
<feature type="domain" description="IclR-ED" evidence="10">
    <location>
        <begin position="76"/>
        <end position="261"/>
    </location>
</feature>
<accession>A0A4U0SLH5</accession>
<dbReference type="PROSITE" id="PS51077">
    <property type="entry name" value="HTH_ICLR"/>
    <property type="match status" value="1"/>
</dbReference>
<dbReference type="EMBL" id="SUMC01000025">
    <property type="protein sequence ID" value="TKA09067.1"/>
    <property type="molecule type" value="Genomic_DNA"/>
</dbReference>
<dbReference type="OrthoDB" id="9000968at2"/>
<dbReference type="RefSeq" id="WP_136726165.1">
    <property type="nucleotide sequence ID" value="NZ_SUMC01000025.1"/>
</dbReference>
<dbReference type="GO" id="GO:0003700">
    <property type="term" value="F:DNA-binding transcription factor activity"/>
    <property type="evidence" value="ECO:0007669"/>
    <property type="project" value="TreeGrafter"/>
</dbReference>
<dbReference type="Gene3D" id="3.30.450.40">
    <property type="match status" value="1"/>
</dbReference>
<dbReference type="SUPFAM" id="SSF55781">
    <property type="entry name" value="GAF domain-like"/>
    <property type="match status" value="1"/>
</dbReference>
<dbReference type="GO" id="GO:0006071">
    <property type="term" value="P:glycerol metabolic process"/>
    <property type="evidence" value="ECO:0007669"/>
    <property type="project" value="UniProtKB-KW"/>
</dbReference>
<evidence type="ECO:0000259" key="9">
    <source>
        <dbReference type="PROSITE" id="PS51077"/>
    </source>
</evidence>
<proteinExistence type="predicted"/>
<evidence type="ECO:0000256" key="4">
    <source>
        <dbReference type="ARBA" id="ARBA00023159"/>
    </source>
</evidence>
<name>A0A4U0SLH5_9ACTN</name>
<dbReference type="PROSITE" id="PS51078">
    <property type="entry name" value="ICLR_ED"/>
    <property type="match status" value="1"/>
</dbReference>
<dbReference type="PANTHER" id="PTHR30136">
    <property type="entry name" value="HELIX-TURN-HELIX TRANSCRIPTIONAL REGULATOR, ICLR FAMILY"/>
    <property type="match status" value="1"/>
</dbReference>
<reference evidence="11 12" key="1">
    <citation type="submission" date="2019-04" db="EMBL/GenBank/DDBJ databases">
        <title>Streptomyces oryziradicis sp. nov., a novel actinomycete isolated from rhizosphere soil of rice (Oryza sativa L.).</title>
        <authorList>
            <person name="Li C."/>
        </authorList>
    </citation>
    <scope>NUCLEOTIDE SEQUENCE [LARGE SCALE GENOMIC DNA]</scope>
    <source>
        <strain evidence="11 12">NEAU-C40</strain>
    </source>
</reference>
<evidence type="ECO:0000256" key="1">
    <source>
        <dbReference type="ARBA" id="ARBA00022798"/>
    </source>
</evidence>
<dbReference type="GO" id="GO:0045892">
    <property type="term" value="P:negative regulation of DNA-templated transcription"/>
    <property type="evidence" value="ECO:0007669"/>
    <property type="project" value="TreeGrafter"/>
</dbReference>
<dbReference type="InterPro" id="IPR036390">
    <property type="entry name" value="WH_DNA-bd_sf"/>
</dbReference>
<organism evidence="11 12">
    <name type="scientific">Actinacidiphila oryziradicis</name>
    <dbReference type="NCBI Taxonomy" id="2571141"/>
    <lineage>
        <taxon>Bacteria</taxon>
        <taxon>Bacillati</taxon>
        <taxon>Actinomycetota</taxon>
        <taxon>Actinomycetes</taxon>
        <taxon>Kitasatosporales</taxon>
        <taxon>Streptomycetaceae</taxon>
        <taxon>Actinacidiphila</taxon>
    </lineage>
</organism>